<accession>A0A1X7VFS8</accession>
<dbReference type="AlphaFoldDB" id="A0A1X7VFS8"/>
<name>A0A1X7VFS8_AMPQE</name>
<dbReference type="InParanoid" id="A0A1X7VFS8"/>
<evidence type="ECO:0000313" key="1">
    <source>
        <dbReference type="EnsemblMetazoa" id="Aqu2.1.39140_001"/>
    </source>
</evidence>
<dbReference type="EnsemblMetazoa" id="Aqu2.1.39140_001">
    <property type="protein sequence ID" value="Aqu2.1.39140_001"/>
    <property type="gene ID" value="Aqu2.1.39140"/>
</dbReference>
<protein>
    <submittedName>
        <fullName evidence="1">Uncharacterized protein</fullName>
    </submittedName>
</protein>
<organism evidence="1">
    <name type="scientific">Amphimedon queenslandica</name>
    <name type="common">Sponge</name>
    <dbReference type="NCBI Taxonomy" id="400682"/>
    <lineage>
        <taxon>Eukaryota</taxon>
        <taxon>Metazoa</taxon>
        <taxon>Porifera</taxon>
        <taxon>Demospongiae</taxon>
        <taxon>Heteroscleromorpha</taxon>
        <taxon>Haplosclerida</taxon>
        <taxon>Niphatidae</taxon>
        <taxon>Amphimedon</taxon>
    </lineage>
</organism>
<reference evidence="1" key="1">
    <citation type="submission" date="2017-05" db="UniProtKB">
        <authorList>
            <consortium name="EnsemblMetazoa"/>
        </authorList>
    </citation>
    <scope>IDENTIFICATION</scope>
</reference>
<proteinExistence type="predicted"/>
<sequence length="40" mass="4602">GGEKGERGGNVYYQIVMTNQNNSCIHYVIQTLFLPYHKTK</sequence>